<gene>
    <name evidence="2" type="ORF">UT24_C0041G0004</name>
</gene>
<name>A0A0G0PIZ7_9BACT</name>
<dbReference type="AlphaFoldDB" id="A0A0G0PIZ7"/>
<evidence type="ECO:0000313" key="2">
    <source>
        <dbReference type="EMBL" id="KKQ98074.1"/>
    </source>
</evidence>
<proteinExistence type="predicted"/>
<organism evidence="2 3">
    <name type="scientific">Candidatus Woesebacteria bacterium GW2011_GWB1_39_12</name>
    <dbReference type="NCBI Taxonomy" id="1618574"/>
    <lineage>
        <taxon>Bacteria</taxon>
        <taxon>Candidatus Woeseibacteriota</taxon>
    </lineage>
</organism>
<dbReference type="Pfam" id="PF03161">
    <property type="entry name" value="LAGLIDADG_2"/>
    <property type="match status" value="1"/>
</dbReference>
<dbReference type="SUPFAM" id="SSF55608">
    <property type="entry name" value="Homing endonucleases"/>
    <property type="match status" value="1"/>
</dbReference>
<evidence type="ECO:0000313" key="3">
    <source>
        <dbReference type="Proteomes" id="UP000033881"/>
    </source>
</evidence>
<sequence>MNQKVDWKEVVELYDRYKSGRKVAEDLNISWTQVYRILRKCGVETQNPFSKGTPNQESEADEELQQILTGELLGDGYLTIYNNCKNACFRHASKHREYSEYLLEKFKIYDPHILSRSVGKNKYFHLTTKSNTYLTKIYNQWYNLDGKKEKIIPEDIELTPLVIYHWWVGDGGFNNTKNGQSFANIHTEGFRKKYVDLLVEKLSEIGFESSLIREPRMKNKEFGYYIKINQNDLYKFITMMENNLKCFEYKFIIDFERYKNRSIYRHRFSDFNNGILKGNKKESHKFNHYISNKNRIINIDHIISSKTKFFSQKGLDQISKYYEEYKFLHN</sequence>
<dbReference type="STRING" id="1618574.UT24_C0041G0004"/>
<accession>A0A0G0PIZ7</accession>
<dbReference type="GO" id="GO:0004519">
    <property type="term" value="F:endonuclease activity"/>
    <property type="evidence" value="ECO:0007669"/>
    <property type="project" value="InterPro"/>
</dbReference>
<dbReference type="InterPro" id="IPR027434">
    <property type="entry name" value="Homing_endonucl"/>
</dbReference>
<dbReference type="InterPro" id="IPR004860">
    <property type="entry name" value="LAGLIDADG_dom"/>
</dbReference>
<evidence type="ECO:0000259" key="1">
    <source>
        <dbReference type="Pfam" id="PF03161"/>
    </source>
</evidence>
<feature type="domain" description="Homing endonuclease LAGLIDADG" evidence="1">
    <location>
        <begin position="66"/>
        <end position="236"/>
    </location>
</feature>
<reference evidence="2 3" key="1">
    <citation type="journal article" date="2015" name="Nature">
        <title>rRNA introns, odd ribosomes, and small enigmatic genomes across a large radiation of phyla.</title>
        <authorList>
            <person name="Brown C.T."/>
            <person name="Hug L.A."/>
            <person name="Thomas B.C."/>
            <person name="Sharon I."/>
            <person name="Castelle C.J."/>
            <person name="Singh A."/>
            <person name="Wilkins M.J."/>
            <person name="Williams K.H."/>
            <person name="Banfield J.F."/>
        </authorList>
    </citation>
    <scope>NUCLEOTIDE SEQUENCE [LARGE SCALE GENOMIC DNA]</scope>
</reference>
<dbReference type="Proteomes" id="UP000033881">
    <property type="component" value="Unassembled WGS sequence"/>
</dbReference>
<comment type="caution">
    <text evidence="2">The sequence shown here is derived from an EMBL/GenBank/DDBJ whole genome shotgun (WGS) entry which is preliminary data.</text>
</comment>
<dbReference type="EMBL" id="LBWB01000041">
    <property type="protein sequence ID" value="KKQ98074.1"/>
    <property type="molecule type" value="Genomic_DNA"/>
</dbReference>
<dbReference type="Gene3D" id="1.10.10.60">
    <property type="entry name" value="Homeodomain-like"/>
    <property type="match status" value="1"/>
</dbReference>
<protein>
    <recommendedName>
        <fullName evidence="1">Homing endonuclease LAGLIDADG domain-containing protein</fullName>
    </recommendedName>
</protein>
<dbReference type="Gene3D" id="3.10.28.10">
    <property type="entry name" value="Homing endonucleases"/>
    <property type="match status" value="2"/>
</dbReference>